<protein>
    <recommendedName>
        <fullName evidence="7">BRCT domain-containing protein</fullName>
    </recommendedName>
</protein>
<feature type="compositionally biased region" description="Acidic residues" evidence="6">
    <location>
        <begin position="536"/>
        <end position="547"/>
    </location>
</feature>
<evidence type="ECO:0000256" key="2">
    <source>
        <dbReference type="ARBA" id="ARBA00022737"/>
    </source>
</evidence>
<feature type="domain" description="BRCT" evidence="7">
    <location>
        <begin position="307"/>
        <end position="394"/>
    </location>
</feature>
<dbReference type="GO" id="GO:0003684">
    <property type="term" value="F:damaged DNA binding"/>
    <property type="evidence" value="ECO:0007669"/>
    <property type="project" value="InterPro"/>
</dbReference>
<name>A0AAV2T9K1_CALDB</name>
<dbReference type="CDD" id="cd17707">
    <property type="entry name" value="BRCT_XRCC1_rpt2"/>
    <property type="match status" value="1"/>
</dbReference>
<dbReference type="GO" id="GO:0006303">
    <property type="term" value="P:double-strand break repair via nonhomologous end joining"/>
    <property type="evidence" value="ECO:0007669"/>
    <property type="project" value="InterPro"/>
</dbReference>
<dbReference type="Proteomes" id="UP001497525">
    <property type="component" value="Unassembled WGS sequence"/>
</dbReference>
<dbReference type="EMBL" id="CAXLJL010000153">
    <property type="protein sequence ID" value="CAL5133065.1"/>
    <property type="molecule type" value="Genomic_DNA"/>
</dbReference>
<feature type="region of interest" description="Disordered" evidence="6">
    <location>
        <begin position="150"/>
        <end position="170"/>
    </location>
</feature>
<evidence type="ECO:0000259" key="7">
    <source>
        <dbReference type="PROSITE" id="PS50172"/>
    </source>
</evidence>
<organism evidence="8 9">
    <name type="scientific">Calicophoron daubneyi</name>
    <name type="common">Rumen fluke</name>
    <name type="synonym">Paramphistomum daubneyi</name>
    <dbReference type="NCBI Taxonomy" id="300641"/>
    <lineage>
        <taxon>Eukaryota</taxon>
        <taxon>Metazoa</taxon>
        <taxon>Spiralia</taxon>
        <taxon>Lophotrochozoa</taxon>
        <taxon>Platyhelminthes</taxon>
        <taxon>Trematoda</taxon>
        <taxon>Digenea</taxon>
        <taxon>Plagiorchiida</taxon>
        <taxon>Pronocephalata</taxon>
        <taxon>Paramphistomoidea</taxon>
        <taxon>Paramphistomidae</taxon>
        <taxon>Calicophoron</taxon>
    </lineage>
</organism>
<dbReference type="Gene3D" id="2.60.120.260">
    <property type="entry name" value="Galactose-binding domain-like"/>
    <property type="match status" value="1"/>
</dbReference>
<dbReference type="SUPFAM" id="SSF49785">
    <property type="entry name" value="Galactose-binding domain-like"/>
    <property type="match status" value="1"/>
</dbReference>
<dbReference type="Pfam" id="PF01834">
    <property type="entry name" value="XRCC1_N"/>
    <property type="match status" value="1"/>
</dbReference>
<dbReference type="SUPFAM" id="SSF52113">
    <property type="entry name" value="BRCT domain"/>
    <property type="match status" value="2"/>
</dbReference>
<comment type="caution">
    <text evidence="8">The sequence shown here is derived from an EMBL/GenBank/DDBJ whole genome shotgun (WGS) entry which is preliminary data.</text>
</comment>
<feature type="compositionally biased region" description="Basic and acidic residues" evidence="6">
    <location>
        <begin position="554"/>
        <end position="568"/>
    </location>
</feature>
<accession>A0AAV2T9K1</accession>
<dbReference type="Gene3D" id="3.40.50.10190">
    <property type="entry name" value="BRCT domain"/>
    <property type="match status" value="2"/>
</dbReference>
<dbReference type="AlphaFoldDB" id="A0AAV2T9K1"/>
<feature type="compositionally biased region" description="Basic residues" evidence="6">
    <location>
        <begin position="287"/>
        <end position="296"/>
    </location>
</feature>
<keyword evidence="5" id="KW-0539">Nucleus</keyword>
<sequence>MPEVFPKRILSFTSEDSAFPASNLLKSSSFSKWRSEKGGSKQEIVELDFGEPIEVARLDIGNNGSAFIEVLVRRSVSDDDPTIFLPSSSFMSPVESKNENNLFRVRVFSGEQLNKAAASQKWDIFRFVCSQPFNKTLQYGISFVSFHSPHPKSEPPAPAKPSLVSSDDVENGGSLDILPGSLFHALKSTSETGITEPSSVAEKLRVAEQSNFSATAVSSSQHPRSPRNLQALVKFPGRYASNKDATDSAKKTVSTAIAMTSPHPHSPKSSAVHESPKHAVDYSTTNRPRKNARSKTKASDVQPEAGSSSSPLSGVVFTLSGYQNPLRSELRKKALQLGAIYKQDWGSSCTHLICAFPNTPKYKAVWGKGIIVSDKWITKCHDTKTKVDWHPYRVGRAPSPPSEKTSIKSDETPVRSADQQSSSEDEDEAPEPIKRNDDEDWELESEEDDADDEEDEGRVQEEGEEGEGEEAGSDSGGKKKAGTRKAAAKKRKSQSSCTQTTSKKKKSASSEDEAKDTKWSAVRRKNAGSSSNVVENDPEDEDTDEEIERVMNQSDDKRESNAIGDKEPSGPIPDLPDIFNGRHFFIYSKAIPVDEERLLQRLIVAFSGSLHQYMSPDVQLVITRSKWNEEFDHALKENSKLTFVRPDWIFECDEKGQWVPYQKFLVVG</sequence>
<dbReference type="Pfam" id="PF16589">
    <property type="entry name" value="BRCT_2"/>
    <property type="match status" value="1"/>
</dbReference>
<reference evidence="8" key="1">
    <citation type="submission" date="2024-06" db="EMBL/GenBank/DDBJ databases">
        <authorList>
            <person name="Liu X."/>
            <person name="Lenzi L."/>
            <person name="Haldenby T S."/>
            <person name="Uol C."/>
        </authorList>
    </citation>
    <scope>NUCLEOTIDE SEQUENCE</scope>
</reference>
<dbReference type="InterPro" id="IPR045080">
    <property type="entry name" value="BRCT_XRCC1_rpt1"/>
</dbReference>
<evidence type="ECO:0000256" key="4">
    <source>
        <dbReference type="ARBA" id="ARBA00023204"/>
    </source>
</evidence>
<dbReference type="GO" id="GO:0000012">
    <property type="term" value="P:single strand break repair"/>
    <property type="evidence" value="ECO:0007669"/>
    <property type="project" value="InterPro"/>
</dbReference>
<evidence type="ECO:0000256" key="3">
    <source>
        <dbReference type="ARBA" id="ARBA00022763"/>
    </source>
</evidence>
<feature type="domain" description="BRCT" evidence="7">
    <location>
        <begin position="574"/>
        <end position="666"/>
    </location>
</feature>
<keyword evidence="3" id="KW-0227">DNA damage</keyword>
<dbReference type="Pfam" id="PF12738">
    <property type="entry name" value="PTCB-BRCT"/>
    <property type="match status" value="1"/>
</dbReference>
<dbReference type="SMART" id="SM00292">
    <property type="entry name" value="BRCT"/>
    <property type="match status" value="2"/>
</dbReference>
<feature type="compositionally biased region" description="Acidic residues" evidence="6">
    <location>
        <begin position="438"/>
        <end position="472"/>
    </location>
</feature>
<evidence type="ECO:0000256" key="5">
    <source>
        <dbReference type="ARBA" id="ARBA00023242"/>
    </source>
</evidence>
<keyword evidence="4" id="KW-0234">DNA repair</keyword>
<feature type="compositionally biased region" description="Basic residues" evidence="6">
    <location>
        <begin position="478"/>
        <end position="493"/>
    </location>
</feature>
<dbReference type="GO" id="GO:0006284">
    <property type="term" value="P:base-excision repair"/>
    <property type="evidence" value="ECO:0007669"/>
    <property type="project" value="InterPro"/>
</dbReference>
<proteinExistence type="predicted"/>
<dbReference type="PROSITE" id="PS50172">
    <property type="entry name" value="BRCT"/>
    <property type="match status" value="2"/>
</dbReference>
<dbReference type="InterPro" id="IPR002706">
    <property type="entry name" value="Xrcc1_N"/>
</dbReference>
<dbReference type="GO" id="GO:0005634">
    <property type="term" value="C:nucleus"/>
    <property type="evidence" value="ECO:0007669"/>
    <property type="project" value="UniProtKB-SubCell"/>
</dbReference>
<evidence type="ECO:0000256" key="1">
    <source>
        <dbReference type="ARBA" id="ARBA00004123"/>
    </source>
</evidence>
<dbReference type="PANTHER" id="PTHR11370:SF5">
    <property type="entry name" value="DNA REPAIR PROTEIN XRCC1"/>
    <property type="match status" value="1"/>
</dbReference>
<feature type="region of interest" description="Disordered" evidence="6">
    <location>
        <begin position="391"/>
        <end position="573"/>
    </location>
</feature>
<keyword evidence="2" id="KW-0677">Repeat</keyword>
<dbReference type="CDD" id="cd17725">
    <property type="entry name" value="BRCT_XRCC1_rpt1"/>
    <property type="match status" value="1"/>
</dbReference>
<dbReference type="FunFam" id="2.60.120.260:FF:000025">
    <property type="entry name" value="DNA repair protein XRCC1 isoform X1"/>
    <property type="match status" value="1"/>
</dbReference>
<dbReference type="InterPro" id="IPR001357">
    <property type="entry name" value="BRCT_dom"/>
</dbReference>
<dbReference type="InterPro" id="IPR008979">
    <property type="entry name" value="Galactose-bd-like_sf"/>
</dbReference>
<gene>
    <name evidence="8" type="ORF">CDAUBV1_LOCUS6350</name>
</gene>
<evidence type="ECO:0000313" key="8">
    <source>
        <dbReference type="EMBL" id="CAL5133065.1"/>
    </source>
</evidence>
<evidence type="ECO:0000313" key="9">
    <source>
        <dbReference type="Proteomes" id="UP001497525"/>
    </source>
</evidence>
<dbReference type="InterPro" id="IPR036420">
    <property type="entry name" value="BRCT_dom_sf"/>
</dbReference>
<evidence type="ECO:0000256" key="6">
    <source>
        <dbReference type="SAM" id="MobiDB-lite"/>
    </source>
</evidence>
<comment type="subcellular location">
    <subcellularLocation>
        <location evidence="1">Nucleus</location>
    </subcellularLocation>
</comment>
<feature type="region of interest" description="Disordered" evidence="6">
    <location>
        <begin position="259"/>
        <end position="311"/>
    </location>
</feature>
<dbReference type="PANTHER" id="PTHR11370">
    <property type="entry name" value="DNA-REPAIR PROTEIN XRCC1"/>
    <property type="match status" value="1"/>
</dbReference>